<dbReference type="Pfam" id="PF21858">
    <property type="entry name" value="DUF6914"/>
    <property type="match status" value="1"/>
</dbReference>
<sequence length="177" mass="20386">MRNKRQVFLSLHHRNSLSLGGNRQRFGYAAYHWGILISSKGPSRPDCYAFDVSNGVVLDPVHRVNLNEEGNWHFREKVNDPDQDSLLGRVMIGKVPHEVTYAQIRDLLESIPLPQRDALPEQNCVTWTRAAIRKLQENGLAEQFDLNRFMDESLAFADQRLHTRSTPTSINYTTRPM</sequence>
<evidence type="ECO:0000313" key="1">
    <source>
        <dbReference type="EMBL" id="KZN83453.1"/>
    </source>
</evidence>
<accession>A0A162BXG1</accession>
<organism evidence="1">
    <name type="scientific">Penicillium chrysogenum</name>
    <name type="common">Penicillium notatum</name>
    <dbReference type="NCBI Taxonomy" id="5076"/>
    <lineage>
        <taxon>Eukaryota</taxon>
        <taxon>Fungi</taxon>
        <taxon>Dikarya</taxon>
        <taxon>Ascomycota</taxon>
        <taxon>Pezizomycotina</taxon>
        <taxon>Eurotiomycetes</taxon>
        <taxon>Eurotiomycetidae</taxon>
        <taxon>Eurotiales</taxon>
        <taxon>Aspergillaceae</taxon>
        <taxon>Penicillium</taxon>
        <taxon>Penicillium chrysogenum species complex</taxon>
    </lineage>
</organism>
<protein>
    <submittedName>
        <fullName evidence="1">Uncharacterized protein</fullName>
    </submittedName>
</protein>
<reference evidence="1" key="1">
    <citation type="journal article" date="2014" name="Genome Announc.">
        <title>Complete sequencing and chromosome-scale genome assembly of the industrial progenitor strain P2niaD18 from the penicillin producer Penicillium chrysogenum.</title>
        <authorList>
            <person name="Specht T."/>
            <person name="Dahlmann T.A."/>
            <person name="Zadra I."/>
            <person name="Kurnsteiner H."/>
            <person name="Kuck U."/>
        </authorList>
    </citation>
    <scope>NUCLEOTIDE SEQUENCE [LARGE SCALE GENOMIC DNA]</scope>
    <source>
        <strain evidence="1">P2niaD18</strain>
    </source>
</reference>
<dbReference type="AlphaFoldDB" id="A0A162BXG1"/>
<dbReference type="EMBL" id="CM002801">
    <property type="protein sequence ID" value="KZN83453.1"/>
    <property type="molecule type" value="Genomic_DNA"/>
</dbReference>
<dbReference type="InterPro" id="IPR054208">
    <property type="entry name" value="DUF6914"/>
</dbReference>
<proteinExistence type="predicted"/>
<gene>
    <name evidence="1" type="ORF">EN45_105510</name>
</gene>
<name>A0A162BXG1_PENCH</name>
<dbReference type="PhylomeDB" id="A0A162BXG1"/>
<dbReference type="Proteomes" id="UP000076449">
    <property type="component" value="Chromosome IV"/>
</dbReference>